<feature type="transmembrane region" description="Helical" evidence="6">
    <location>
        <begin position="198"/>
        <end position="225"/>
    </location>
</feature>
<comment type="caution">
    <text evidence="7">The sequence shown here is derived from an EMBL/GenBank/DDBJ whole genome shotgun (WGS) entry which is preliminary data.</text>
</comment>
<protein>
    <submittedName>
        <fullName evidence="7">Cation:dicarboxylase symporter family transporter</fullName>
    </submittedName>
</protein>
<evidence type="ECO:0000313" key="8">
    <source>
        <dbReference type="Proteomes" id="UP000709351"/>
    </source>
</evidence>
<feature type="transmembrane region" description="Helical" evidence="6">
    <location>
        <begin position="7"/>
        <end position="27"/>
    </location>
</feature>
<gene>
    <name evidence="7" type="ORF">HXM93_07760</name>
</gene>
<keyword evidence="3 6" id="KW-0812">Transmembrane</keyword>
<proteinExistence type="predicted"/>
<comment type="subcellular location">
    <subcellularLocation>
        <location evidence="1">Membrane</location>
        <topology evidence="1">Multi-pass membrane protein</topology>
    </subcellularLocation>
</comment>
<dbReference type="AlphaFoldDB" id="A0A930DQR1"/>
<dbReference type="InterPro" id="IPR001991">
    <property type="entry name" value="Na-dicarboxylate_symporter"/>
</dbReference>
<feature type="transmembrane region" description="Helical" evidence="6">
    <location>
        <begin position="70"/>
        <end position="92"/>
    </location>
</feature>
<evidence type="ECO:0000256" key="5">
    <source>
        <dbReference type="ARBA" id="ARBA00023136"/>
    </source>
</evidence>
<dbReference type="Proteomes" id="UP000709351">
    <property type="component" value="Unassembled WGS sequence"/>
</dbReference>
<dbReference type="EMBL" id="JABZRD010000505">
    <property type="protein sequence ID" value="MBF1284406.1"/>
    <property type="molecule type" value="Genomic_DNA"/>
</dbReference>
<feature type="transmembrane region" description="Helical" evidence="6">
    <location>
        <begin position="167"/>
        <end position="186"/>
    </location>
</feature>
<dbReference type="PANTHER" id="PTHR42865:SF8">
    <property type="entry name" value="SERINE_THREONINE TRANSPORTER SSTT"/>
    <property type="match status" value="1"/>
</dbReference>
<dbReference type="InterPro" id="IPR036458">
    <property type="entry name" value="Na:dicarbo_symporter_sf"/>
</dbReference>
<dbReference type="GO" id="GO:0005295">
    <property type="term" value="F:neutral L-amino acid:sodium symporter activity"/>
    <property type="evidence" value="ECO:0007669"/>
    <property type="project" value="TreeGrafter"/>
</dbReference>
<evidence type="ECO:0000256" key="1">
    <source>
        <dbReference type="ARBA" id="ARBA00004141"/>
    </source>
</evidence>
<evidence type="ECO:0000256" key="6">
    <source>
        <dbReference type="SAM" id="Phobius"/>
    </source>
</evidence>
<organism evidence="7 8">
    <name type="scientific">Oribacterium parvum</name>
    <dbReference type="NCBI Taxonomy" id="1501329"/>
    <lineage>
        <taxon>Bacteria</taxon>
        <taxon>Bacillati</taxon>
        <taxon>Bacillota</taxon>
        <taxon>Clostridia</taxon>
        <taxon>Lachnospirales</taxon>
        <taxon>Lachnospiraceae</taxon>
        <taxon>Oribacterium</taxon>
    </lineage>
</organism>
<dbReference type="PANTHER" id="PTHR42865">
    <property type="entry name" value="PROTON/GLUTAMATE-ASPARTATE SYMPORTER"/>
    <property type="match status" value="1"/>
</dbReference>
<keyword evidence="4 6" id="KW-1133">Transmembrane helix</keyword>
<sequence>MKIKIGLVPRLIIAIILGILVGQYFPLWFCRGVVTLSGIFSSFLKCVIPLMILAYVTMGIADLSQGAGKLLLITVCLAYGSTLVAGTASYVVSSNLFPSFMSPDALDQIAKTADNSVSGYFSIALPPLLDTLSAVVLAFIMGLCLSSMKGKEIGNDLYNTMKDFSGIIDKVLHTAIIPLLPLYIMGTFVDMTYSGKTFAILSILWKVFLTVICMHLIYITIQFFIAGTVAKKNPFTLIKNQIPGYTTALGTQSSAATIPVNLECAKKDGVSEQIRNFVVPLCANIHMCGSMITITA</sequence>
<dbReference type="SUPFAM" id="SSF118215">
    <property type="entry name" value="Proton glutamate symport protein"/>
    <property type="match status" value="1"/>
</dbReference>
<dbReference type="GO" id="GO:0032329">
    <property type="term" value="P:serine transport"/>
    <property type="evidence" value="ECO:0007669"/>
    <property type="project" value="TreeGrafter"/>
</dbReference>
<evidence type="ECO:0000256" key="2">
    <source>
        <dbReference type="ARBA" id="ARBA00022448"/>
    </source>
</evidence>
<accession>A0A930DQR1</accession>
<keyword evidence="2" id="KW-0813">Transport</keyword>
<dbReference type="Pfam" id="PF00375">
    <property type="entry name" value="SDF"/>
    <property type="match status" value="1"/>
</dbReference>
<dbReference type="GO" id="GO:0005886">
    <property type="term" value="C:plasma membrane"/>
    <property type="evidence" value="ECO:0007669"/>
    <property type="project" value="TreeGrafter"/>
</dbReference>
<feature type="transmembrane region" description="Helical" evidence="6">
    <location>
        <begin position="33"/>
        <end position="58"/>
    </location>
</feature>
<feature type="transmembrane region" description="Helical" evidence="6">
    <location>
        <begin position="123"/>
        <end position="146"/>
    </location>
</feature>
<feature type="non-terminal residue" evidence="7">
    <location>
        <position position="296"/>
    </location>
</feature>
<reference evidence="7" key="1">
    <citation type="submission" date="2020-04" db="EMBL/GenBank/DDBJ databases">
        <title>Deep metagenomics examines the oral microbiome during advanced dental caries in children, revealing novel taxa and co-occurrences with host molecules.</title>
        <authorList>
            <person name="Baker J.L."/>
            <person name="Morton J.T."/>
            <person name="Dinis M."/>
            <person name="Alvarez R."/>
            <person name="Tran N.C."/>
            <person name="Knight R."/>
            <person name="Edlund A."/>
        </authorList>
    </citation>
    <scope>NUCLEOTIDE SEQUENCE</scope>
    <source>
        <strain evidence="7">JCVI_24_bin.2</strain>
    </source>
</reference>
<name>A0A930DQR1_9FIRM</name>
<evidence type="ECO:0000256" key="3">
    <source>
        <dbReference type="ARBA" id="ARBA00022692"/>
    </source>
</evidence>
<evidence type="ECO:0000256" key="4">
    <source>
        <dbReference type="ARBA" id="ARBA00022989"/>
    </source>
</evidence>
<evidence type="ECO:0000313" key="7">
    <source>
        <dbReference type="EMBL" id="MBF1284406.1"/>
    </source>
</evidence>
<keyword evidence="5 6" id="KW-0472">Membrane</keyword>
<dbReference type="Gene3D" id="1.10.3860.10">
    <property type="entry name" value="Sodium:dicarboxylate symporter"/>
    <property type="match status" value="1"/>
</dbReference>